<protein>
    <submittedName>
        <fullName evidence="2">Nbl1_Borealin_N domain-containing protein</fullName>
    </submittedName>
</protein>
<dbReference type="AlphaFoldDB" id="A0A0K0EYS2"/>
<name>A0A0K0EYS2_STRVS</name>
<dbReference type="Proteomes" id="UP000035680">
    <property type="component" value="Unassembled WGS sequence"/>
</dbReference>
<reference evidence="1" key="1">
    <citation type="submission" date="2014-07" db="EMBL/GenBank/DDBJ databases">
        <authorList>
            <person name="Martin A.A"/>
            <person name="De Silva N."/>
        </authorList>
    </citation>
    <scope>NUCLEOTIDE SEQUENCE</scope>
</reference>
<proteinExistence type="predicted"/>
<keyword evidence="1" id="KW-1185">Reference proteome</keyword>
<sequence>MPQPKKRVPRSEKHDVDLVKSLQQMQDEFDKEISNEIDKLSKSITEVIDQKTEILYNILIEKLPEQLLHMSYKDFLEQGPPTLFPTDNHNDTIMMVQSIRNKVKNGEASPKTTTKYQALKKLFK</sequence>
<accession>A0A0K0EYS2</accession>
<organism evidence="1 2">
    <name type="scientific">Strongyloides venezuelensis</name>
    <name type="common">Threadworm</name>
    <dbReference type="NCBI Taxonomy" id="75913"/>
    <lineage>
        <taxon>Eukaryota</taxon>
        <taxon>Metazoa</taxon>
        <taxon>Ecdysozoa</taxon>
        <taxon>Nematoda</taxon>
        <taxon>Chromadorea</taxon>
        <taxon>Rhabditida</taxon>
        <taxon>Tylenchina</taxon>
        <taxon>Panagrolaimomorpha</taxon>
        <taxon>Strongyloidoidea</taxon>
        <taxon>Strongyloididae</taxon>
        <taxon>Strongyloides</taxon>
    </lineage>
</organism>
<reference evidence="2" key="2">
    <citation type="submission" date="2015-08" db="UniProtKB">
        <authorList>
            <consortium name="WormBaseParasite"/>
        </authorList>
    </citation>
    <scope>IDENTIFICATION</scope>
</reference>
<evidence type="ECO:0000313" key="2">
    <source>
        <dbReference type="WBParaSite" id="SVE_0168100.1"/>
    </source>
</evidence>
<dbReference type="Gene3D" id="6.10.250.1900">
    <property type="match status" value="1"/>
</dbReference>
<dbReference type="WBParaSite" id="SVE_0168100.1">
    <property type="protein sequence ID" value="SVE_0168100.1"/>
    <property type="gene ID" value="SVE_0168100"/>
</dbReference>
<evidence type="ECO:0000313" key="1">
    <source>
        <dbReference type="Proteomes" id="UP000035680"/>
    </source>
</evidence>